<dbReference type="RefSeq" id="WP_377906645.1">
    <property type="nucleotide sequence ID" value="NZ_JBHRZS010000007.1"/>
</dbReference>
<gene>
    <name evidence="3" type="ORF">ACFOSV_14020</name>
</gene>
<proteinExistence type="predicted"/>
<evidence type="ECO:0000259" key="2">
    <source>
        <dbReference type="Pfam" id="PF11827"/>
    </source>
</evidence>
<feature type="compositionally biased region" description="Low complexity" evidence="1">
    <location>
        <begin position="38"/>
        <end position="48"/>
    </location>
</feature>
<evidence type="ECO:0000313" key="3">
    <source>
        <dbReference type="EMBL" id="MFC3881305.1"/>
    </source>
</evidence>
<accession>A0ABV8AUN8</accession>
<evidence type="ECO:0000256" key="1">
    <source>
        <dbReference type="SAM" id="MobiDB-lite"/>
    </source>
</evidence>
<feature type="domain" description="DUF3347" evidence="2">
    <location>
        <begin position="55"/>
        <end position="137"/>
    </location>
</feature>
<dbReference type="EMBL" id="JBHRZS010000007">
    <property type="protein sequence ID" value="MFC3881305.1"/>
    <property type="molecule type" value="Genomic_DNA"/>
</dbReference>
<evidence type="ECO:0000313" key="4">
    <source>
        <dbReference type="Proteomes" id="UP001595805"/>
    </source>
</evidence>
<dbReference type="PROSITE" id="PS51257">
    <property type="entry name" value="PROKAR_LIPOPROTEIN"/>
    <property type="match status" value="1"/>
</dbReference>
<dbReference type="Proteomes" id="UP001595805">
    <property type="component" value="Unassembled WGS sequence"/>
</dbReference>
<dbReference type="Pfam" id="PF11827">
    <property type="entry name" value="DUF3347"/>
    <property type="match status" value="1"/>
</dbReference>
<organism evidence="3 4">
    <name type="scientific">Algoriphagus namhaensis</name>
    <dbReference type="NCBI Taxonomy" id="915353"/>
    <lineage>
        <taxon>Bacteria</taxon>
        <taxon>Pseudomonadati</taxon>
        <taxon>Bacteroidota</taxon>
        <taxon>Cytophagia</taxon>
        <taxon>Cytophagales</taxon>
        <taxon>Cyclobacteriaceae</taxon>
        <taxon>Algoriphagus</taxon>
    </lineage>
</organism>
<keyword evidence="4" id="KW-1185">Reference proteome</keyword>
<sequence length="184" mass="19975">MKKSLIIALTLCFAIFSCGEKTENQEGQEMQNEAKQETVSTPTASSTSVSTTDMIDAYLSVKDALVADDQATAAAESQTLVNAIREFDAEADLEDLKAQVLTEAEKLVSGDIASQRESFQALSVGMKEILKVVGTDRTIYQQYCPMYKNNTGGMWLSASEDIKNPLFGSSMLTCGKVEETLAMN</sequence>
<comment type="caution">
    <text evidence="3">The sequence shown here is derived from an EMBL/GenBank/DDBJ whole genome shotgun (WGS) entry which is preliminary data.</text>
</comment>
<dbReference type="InterPro" id="IPR021782">
    <property type="entry name" value="DUF3347"/>
</dbReference>
<name>A0ABV8AUN8_9BACT</name>
<reference evidence="4" key="1">
    <citation type="journal article" date="2019" name="Int. J. Syst. Evol. Microbiol.">
        <title>The Global Catalogue of Microorganisms (GCM) 10K type strain sequencing project: providing services to taxonomists for standard genome sequencing and annotation.</title>
        <authorList>
            <consortium name="The Broad Institute Genomics Platform"/>
            <consortium name="The Broad Institute Genome Sequencing Center for Infectious Disease"/>
            <person name="Wu L."/>
            <person name="Ma J."/>
        </authorList>
    </citation>
    <scope>NUCLEOTIDE SEQUENCE [LARGE SCALE GENOMIC DNA]</scope>
    <source>
        <strain evidence="4">CCUG 60523</strain>
    </source>
</reference>
<protein>
    <submittedName>
        <fullName evidence="3">DUF3347 domain-containing protein</fullName>
    </submittedName>
</protein>
<feature type="region of interest" description="Disordered" evidence="1">
    <location>
        <begin position="26"/>
        <end position="48"/>
    </location>
</feature>